<reference evidence="1 2" key="1">
    <citation type="journal article" date="2016" name="Mol. Biol. Evol.">
        <title>Comparative Genomics of Early-Diverging Mushroom-Forming Fungi Provides Insights into the Origins of Lignocellulose Decay Capabilities.</title>
        <authorList>
            <person name="Nagy L.G."/>
            <person name="Riley R."/>
            <person name="Tritt A."/>
            <person name="Adam C."/>
            <person name="Daum C."/>
            <person name="Floudas D."/>
            <person name="Sun H."/>
            <person name="Yadav J.S."/>
            <person name="Pangilinan J."/>
            <person name="Larsson K.H."/>
            <person name="Matsuura K."/>
            <person name="Barry K."/>
            <person name="Labutti K."/>
            <person name="Kuo R."/>
            <person name="Ohm R.A."/>
            <person name="Bhattacharya S.S."/>
            <person name="Shirouzu T."/>
            <person name="Yoshinaga Y."/>
            <person name="Martin F.M."/>
            <person name="Grigoriev I.V."/>
            <person name="Hibbett D.S."/>
        </authorList>
    </citation>
    <scope>NUCLEOTIDE SEQUENCE [LARGE SCALE GENOMIC DNA]</scope>
    <source>
        <strain evidence="1 2">CBS 109695</strain>
    </source>
</reference>
<proteinExistence type="predicted"/>
<keyword evidence="2" id="KW-1185">Reference proteome</keyword>
<dbReference type="Proteomes" id="UP000076532">
    <property type="component" value="Unassembled WGS sequence"/>
</dbReference>
<evidence type="ECO:0000313" key="1">
    <source>
        <dbReference type="EMBL" id="KZP28190.1"/>
    </source>
</evidence>
<dbReference type="EMBL" id="KV417505">
    <property type="protein sequence ID" value="KZP28190.1"/>
    <property type="molecule type" value="Genomic_DNA"/>
</dbReference>
<sequence>MAWPGASDSFRVETQCFIHTCSGKCYKRGLAEVRVPINPKRLTAAPTSGFHSSATSSAIGTRQEHLSHIILKLGPASSMDRTRCRKPEVPRLAELSFCEQQSARTRDQPECQISASASVEIWWIGGNVKSVVGPSQVLGDRSDSGASISGILPSIV</sequence>
<evidence type="ECO:0000313" key="2">
    <source>
        <dbReference type="Proteomes" id="UP000076532"/>
    </source>
</evidence>
<gene>
    <name evidence="1" type="ORF">FIBSPDRAFT_853007</name>
</gene>
<organism evidence="1 2">
    <name type="scientific">Athelia psychrophila</name>
    <dbReference type="NCBI Taxonomy" id="1759441"/>
    <lineage>
        <taxon>Eukaryota</taxon>
        <taxon>Fungi</taxon>
        <taxon>Dikarya</taxon>
        <taxon>Basidiomycota</taxon>
        <taxon>Agaricomycotina</taxon>
        <taxon>Agaricomycetes</taxon>
        <taxon>Agaricomycetidae</taxon>
        <taxon>Atheliales</taxon>
        <taxon>Atheliaceae</taxon>
        <taxon>Athelia</taxon>
    </lineage>
</organism>
<dbReference type="AlphaFoldDB" id="A0A166REN3"/>
<accession>A0A166REN3</accession>
<name>A0A166REN3_9AGAM</name>
<protein>
    <submittedName>
        <fullName evidence="1">Uncharacterized protein</fullName>
    </submittedName>
</protein>